<keyword evidence="3 5" id="KW-1133">Transmembrane helix</keyword>
<feature type="transmembrane region" description="Helical" evidence="5">
    <location>
        <begin position="179"/>
        <end position="199"/>
    </location>
</feature>
<sequence length="224" mass="23684">MSLAGQLACAAGSSMAAGVGQAIGKPLDGLVAARAPGHSEINWVDFNYPPLLRLVHFSLDELPSTLSGLVRCFNISFQMTALTCVLNVISTSIIVMSIKAPPRWLLQSALHLLLLPAAALAVFYGGYRGLAEPDSQLAFRFKVAQPALAFAYLLLGIVPWGCANGLAQLGEMKDYTDGSVFWVVVIIAESSLWLANATLAGSNVVRAHHHDLYGSSPSAVGTSF</sequence>
<keyword evidence="4 5" id="KW-0472">Membrane</keyword>
<evidence type="ECO:0000256" key="5">
    <source>
        <dbReference type="SAM" id="Phobius"/>
    </source>
</evidence>
<proteinExistence type="predicted"/>
<evidence type="ECO:0000256" key="1">
    <source>
        <dbReference type="ARBA" id="ARBA00004141"/>
    </source>
</evidence>
<dbReference type="EMBL" id="HBGE01094870">
    <property type="protein sequence ID" value="CAD9179688.1"/>
    <property type="molecule type" value="Transcribed_RNA"/>
</dbReference>
<dbReference type="Pfam" id="PF04144">
    <property type="entry name" value="SCAMP"/>
    <property type="match status" value="1"/>
</dbReference>
<feature type="transmembrane region" description="Helical" evidence="5">
    <location>
        <begin position="75"/>
        <end position="98"/>
    </location>
</feature>
<evidence type="ECO:0000256" key="3">
    <source>
        <dbReference type="ARBA" id="ARBA00022989"/>
    </source>
</evidence>
<dbReference type="InterPro" id="IPR007273">
    <property type="entry name" value="SCAMP"/>
</dbReference>
<organism evidence="6">
    <name type="scientific">Alexandrium catenella</name>
    <name type="common">Red tide dinoflagellate</name>
    <name type="synonym">Gonyaulax catenella</name>
    <dbReference type="NCBI Taxonomy" id="2925"/>
    <lineage>
        <taxon>Eukaryota</taxon>
        <taxon>Sar</taxon>
        <taxon>Alveolata</taxon>
        <taxon>Dinophyceae</taxon>
        <taxon>Gonyaulacales</taxon>
        <taxon>Pyrocystaceae</taxon>
        <taxon>Alexandrium</taxon>
    </lineage>
</organism>
<gene>
    <name evidence="6" type="ORF">ACAT0790_LOCUS56460</name>
</gene>
<comment type="subcellular location">
    <subcellularLocation>
        <location evidence="1">Membrane</location>
        <topology evidence="1">Multi-pass membrane protein</topology>
    </subcellularLocation>
</comment>
<feature type="transmembrane region" description="Helical" evidence="5">
    <location>
        <begin position="110"/>
        <end position="127"/>
    </location>
</feature>
<dbReference type="AlphaFoldDB" id="A0A7S1RZ79"/>
<name>A0A7S1RZ79_ALECA</name>
<keyword evidence="2 5" id="KW-0812">Transmembrane</keyword>
<protein>
    <submittedName>
        <fullName evidence="6">Uncharacterized protein</fullName>
    </submittedName>
</protein>
<dbReference type="GO" id="GO:0015031">
    <property type="term" value="P:protein transport"/>
    <property type="evidence" value="ECO:0007669"/>
    <property type="project" value="InterPro"/>
</dbReference>
<evidence type="ECO:0000313" key="6">
    <source>
        <dbReference type="EMBL" id="CAD9179688.1"/>
    </source>
</evidence>
<evidence type="ECO:0000256" key="4">
    <source>
        <dbReference type="ARBA" id="ARBA00023136"/>
    </source>
</evidence>
<feature type="transmembrane region" description="Helical" evidence="5">
    <location>
        <begin position="147"/>
        <end position="167"/>
    </location>
</feature>
<reference evidence="6" key="1">
    <citation type="submission" date="2021-01" db="EMBL/GenBank/DDBJ databases">
        <authorList>
            <person name="Corre E."/>
            <person name="Pelletier E."/>
            <person name="Niang G."/>
            <person name="Scheremetjew M."/>
            <person name="Finn R."/>
            <person name="Kale V."/>
            <person name="Holt S."/>
            <person name="Cochrane G."/>
            <person name="Meng A."/>
            <person name="Brown T."/>
            <person name="Cohen L."/>
        </authorList>
    </citation>
    <scope>NUCLEOTIDE SEQUENCE</scope>
    <source>
        <strain evidence="6">OF101</strain>
    </source>
</reference>
<evidence type="ECO:0000256" key="2">
    <source>
        <dbReference type="ARBA" id="ARBA00022692"/>
    </source>
</evidence>
<dbReference type="GO" id="GO:0016020">
    <property type="term" value="C:membrane"/>
    <property type="evidence" value="ECO:0007669"/>
    <property type="project" value="UniProtKB-SubCell"/>
</dbReference>
<accession>A0A7S1RZ79</accession>